<organism evidence="3 4">
    <name type="scientific">Paramagnetospirillum caucaseum</name>
    <dbReference type="NCBI Taxonomy" id="1244869"/>
    <lineage>
        <taxon>Bacteria</taxon>
        <taxon>Pseudomonadati</taxon>
        <taxon>Pseudomonadota</taxon>
        <taxon>Alphaproteobacteria</taxon>
        <taxon>Rhodospirillales</taxon>
        <taxon>Magnetospirillaceae</taxon>
        <taxon>Paramagnetospirillum</taxon>
    </lineage>
</organism>
<evidence type="ECO:0000256" key="2">
    <source>
        <dbReference type="SAM" id="SignalP"/>
    </source>
</evidence>
<evidence type="ECO:0000313" key="3">
    <source>
        <dbReference type="EMBL" id="EME71271.1"/>
    </source>
</evidence>
<sequence>MKIALTAAVLMALSVPAMAQSGAMSQAVGQVGAQGVGTMTDATKQQATDKAEAAKAKAKAEAEAAKPAAPDVKGAIPVAPPK</sequence>
<dbReference type="Proteomes" id="UP000011744">
    <property type="component" value="Unassembled WGS sequence"/>
</dbReference>
<protein>
    <recommendedName>
        <fullName evidence="5">NifZ protein</fullName>
    </recommendedName>
</protein>
<feature type="chain" id="PRO_5004029346" description="NifZ protein" evidence="2">
    <location>
        <begin position="20"/>
        <end position="82"/>
    </location>
</feature>
<feature type="signal peptide" evidence="2">
    <location>
        <begin position="1"/>
        <end position="19"/>
    </location>
</feature>
<gene>
    <name evidence="3" type="ORF">H261_03713</name>
</gene>
<keyword evidence="4" id="KW-1185">Reference proteome</keyword>
<comment type="caution">
    <text evidence="3">The sequence shown here is derived from an EMBL/GenBank/DDBJ whole genome shotgun (WGS) entry which is preliminary data.</text>
</comment>
<dbReference type="EMBL" id="AONQ01000006">
    <property type="protein sequence ID" value="EME71271.1"/>
    <property type="molecule type" value="Genomic_DNA"/>
</dbReference>
<evidence type="ECO:0000256" key="1">
    <source>
        <dbReference type="SAM" id="MobiDB-lite"/>
    </source>
</evidence>
<feature type="region of interest" description="Disordered" evidence="1">
    <location>
        <begin position="58"/>
        <end position="82"/>
    </location>
</feature>
<evidence type="ECO:0008006" key="5">
    <source>
        <dbReference type="Google" id="ProtNLM"/>
    </source>
</evidence>
<proteinExistence type="predicted"/>
<dbReference type="AlphaFoldDB" id="M2YE67"/>
<accession>M2YE67</accession>
<reference evidence="3 4" key="1">
    <citation type="journal article" date="2014" name="Genome Announc.">
        <title>Draft Genome Sequence of Magnetospirillum sp. Strain SO-1, a Freshwater Magnetotactic Bacterium Isolated from the Ol'khovka River, Russia.</title>
        <authorList>
            <person name="Grouzdev D.S."/>
            <person name="Dziuba M.V."/>
            <person name="Sukhacheva M.S."/>
            <person name="Mardanov A.V."/>
            <person name="Beletskiy A.V."/>
            <person name="Kuznetsov B.B."/>
            <person name="Skryabin K.G."/>
        </authorList>
    </citation>
    <scope>NUCLEOTIDE SEQUENCE [LARGE SCALE GENOMIC DNA]</scope>
    <source>
        <strain evidence="3 4">SO-1</strain>
    </source>
</reference>
<dbReference type="RefSeq" id="WP_008614438.1">
    <property type="nucleotide sequence ID" value="NZ_AONQ01000006.1"/>
</dbReference>
<name>M2YE67_9PROT</name>
<evidence type="ECO:0000313" key="4">
    <source>
        <dbReference type="Proteomes" id="UP000011744"/>
    </source>
</evidence>
<keyword evidence="2" id="KW-0732">Signal</keyword>